<name>U4L9G5_PYROM</name>
<dbReference type="EMBL" id="HF936136">
    <property type="protein sequence ID" value="CCX15148.1"/>
    <property type="molecule type" value="Genomic_DNA"/>
</dbReference>
<keyword evidence="3" id="KW-1185">Reference proteome</keyword>
<feature type="signal peptide" evidence="1">
    <location>
        <begin position="1"/>
        <end position="20"/>
    </location>
</feature>
<evidence type="ECO:0000313" key="2">
    <source>
        <dbReference type="EMBL" id="CCX15148.1"/>
    </source>
</evidence>
<accession>U4L9G5</accession>
<protein>
    <recommendedName>
        <fullName evidence="4">Ecp2 effector protein domain-containing protein</fullName>
    </recommendedName>
</protein>
<evidence type="ECO:0000313" key="3">
    <source>
        <dbReference type="Proteomes" id="UP000018144"/>
    </source>
</evidence>
<gene>
    <name evidence="2" type="ORF">PCON_01423</name>
</gene>
<organism evidence="2 3">
    <name type="scientific">Pyronema omphalodes (strain CBS 100304)</name>
    <name type="common">Pyronema confluens</name>
    <dbReference type="NCBI Taxonomy" id="1076935"/>
    <lineage>
        <taxon>Eukaryota</taxon>
        <taxon>Fungi</taxon>
        <taxon>Dikarya</taxon>
        <taxon>Ascomycota</taxon>
        <taxon>Pezizomycotina</taxon>
        <taxon>Pezizomycetes</taxon>
        <taxon>Pezizales</taxon>
        <taxon>Pyronemataceae</taxon>
        <taxon>Pyronema</taxon>
    </lineage>
</organism>
<keyword evidence="1" id="KW-0732">Signal</keyword>
<evidence type="ECO:0000256" key="1">
    <source>
        <dbReference type="SAM" id="SignalP"/>
    </source>
</evidence>
<proteinExistence type="predicted"/>
<feature type="chain" id="PRO_5004651398" description="Ecp2 effector protein domain-containing protein" evidence="1">
    <location>
        <begin position="21"/>
        <end position="127"/>
    </location>
</feature>
<dbReference type="OrthoDB" id="5305479at2759"/>
<dbReference type="Proteomes" id="UP000018144">
    <property type="component" value="Unassembled WGS sequence"/>
</dbReference>
<reference evidence="2 3" key="1">
    <citation type="journal article" date="2013" name="PLoS Genet.">
        <title>The genome and development-dependent transcriptomes of Pyronema confluens: a window into fungal evolution.</title>
        <authorList>
            <person name="Traeger S."/>
            <person name="Altegoer F."/>
            <person name="Freitag M."/>
            <person name="Gabaldon T."/>
            <person name="Kempken F."/>
            <person name="Kumar A."/>
            <person name="Marcet-Houben M."/>
            <person name="Poggeler S."/>
            <person name="Stajich J.E."/>
            <person name="Nowrousian M."/>
        </authorList>
    </citation>
    <scope>NUCLEOTIDE SEQUENCE [LARGE SCALE GENOMIC DNA]</scope>
    <source>
        <strain evidence="3">CBS 100304</strain>
        <tissue evidence="2">Vegetative mycelium</tissue>
    </source>
</reference>
<evidence type="ECO:0008006" key="4">
    <source>
        <dbReference type="Google" id="ProtNLM"/>
    </source>
</evidence>
<dbReference type="AlphaFoldDB" id="U4L9G5"/>
<sequence length="127" mass="13896">MQFQVASVLIALLLTQPIFSSPIDDKVHGYKLMCYAIDANSPTVADIITAENKLIASNTECYQGDTNGCQDHAIHNNAQIQVCGYPLWHQPCFSLARISEIIRKGCAKDGRAAGQWTLFENAKVVVG</sequence>